<evidence type="ECO:0000313" key="3">
    <source>
        <dbReference type="Proteomes" id="UP001231189"/>
    </source>
</evidence>
<accession>A0AAD8TAA0</accession>
<feature type="region of interest" description="Disordered" evidence="1">
    <location>
        <begin position="455"/>
        <end position="553"/>
    </location>
</feature>
<feature type="region of interest" description="Disordered" evidence="1">
    <location>
        <begin position="230"/>
        <end position="292"/>
    </location>
</feature>
<sequence length="568" mass="61050">MAPPPKPPPPGYFERRDALINAKAKALASQLSTSLVLAPPPSALSYTDTIADVTPFIPITLDLAAHNYYHWCHLFEVHLGRCNLRGHVDDSVPPRPDDPQWVKDDLAIIQWIYTRVSTEIFNLVFRSAATASALWSALRQLFQDNVDGRVTSLNNELRNTVQGDTSISTYCQHLSAIADELRELGDPVSDRQLINILVAGLSNDFDKQASFIPMMRPRPTFAEVRSLLQHADTTQTRKAARPQAFVAAPRPPPQPPAPVPPPPAPTPQPPPGWRPSPNYRGKNPVWRPPRPPPPPAPVYSTPPAPVYSAPPPPAPSGWRPTQDPWTGMVQAWSMPWTAPASAGTPPAYLGGWAPGMRPHTGSPGLLTPRPPPQAYYAAPPSMYGAPSSSLYANPYGAEPPSPYTNPGGGLAPYQLPTMPLTSSSSTAPPLLPTPTPTWDQAAFLQAMNNFAAQGNSDLFPTASPPASSRPSPDLLFPAVAWPSSSPADRPAPDPPAPPALLLRAAGSRSARPARSALPRRPLPDPRRQLPIRAAGSQSTPAAPRSAPPARFPSLPAIFQDRLLQLTSI</sequence>
<proteinExistence type="predicted"/>
<dbReference type="Pfam" id="PF14223">
    <property type="entry name" value="Retrotran_gag_2"/>
    <property type="match status" value="1"/>
</dbReference>
<organism evidence="2 3">
    <name type="scientific">Lolium multiflorum</name>
    <name type="common">Italian ryegrass</name>
    <name type="synonym">Lolium perenne subsp. multiflorum</name>
    <dbReference type="NCBI Taxonomy" id="4521"/>
    <lineage>
        <taxon>Eukaryota</taxon>
        <taxon>Viridiplantae</taxon>
        <taxon>Streptophyta</taxon>
        <taxon>Embryophyta</taxon>
        <taxon>Tracheophyta</taxon>
        <taxon>Spermatophyta</taxon>
        <taxon>Magnoliopsida</taxon>
        <taxon>Liliopsida</taxon>
        <taxon>Poales</taxon>
        <taxon>Poaceae</taxon>
        <taxon>BOP clade</taxon>
        <taxon>Pooideae</taxon>
        <taxon>Poodae</taxon>
        <taxon>Poeae</taxon>
        <taxon>Poeae Chloroplast Group 2 (Poeae type)</taxon>
        <taxon>Loliodinae</taxon>
        <taxon>Loliinae</taxon>
        <taxon>Lolium</taxon>
    </lineage>
</organism>
<gene>
    <name evidence="2" type="ORF">QYE76_039035</name>
</gene>
<dbReference type="Proteomes" id="UP001231189">
    <property type="component" value="Unassembled WGS sequence"/>
</dbReference>
<name>A0AAD8TAA0_LOLMU</name>
<evidence type="ECO:0000256" key="1">
    <source>
        <dbReference type="SAM" id="MobiDB-lite"/>
    </source>
</evidence>
<evidence type="ECO:0000313" key="2">
    <source>
        <dbReference type="EMBL" id="KAK1678187.1"/>
    </source>
</evidence>
<dbReference type="PRINTS" id="PR01217">
    <property type="entry name" value="PRICHEXTENSN"/>
</dbReference>
<feature type="compositionally biased region" description="Low complexity" evidence="1">
    <location>
        <begin position="499"/>
        <end position="519"/>
    </location>
</feature>
<reference evidence="2" key="1">
    <citation type="submission" date="2023-07" db="EMBL/GenBank/DDBJ databases">
        <title>A chromosome-level genome assembly of Lolium multiflorum.</title>
        <authorList>
            <person name="Chen Y."/>
            <person name="Copetti D."/>
            <person name="Kolliker R."/>
            <person name="Studer B."/>
        </authorList>
    </citation>
    <scope>NUCLEOTIDE SEQUENCE</scope>
    <source>
        <strain evidence="2">02402/16</strain>
        <tissue evidence="2">Leaf</tissue>
    </source>
</reference>
<dbReference type="PANTHER" id="PTHR47481">
    <property type="match status" value="1"/>
</dbReference>
<dbReference type="PANTHER" id="PTHR47481:SF41">
    <property type="entry name" value="COPIA-LIKE POLYPROTEIN_RETROTRANSPOSON"/>
    <property type="match status" value="1"/>
</dbReference>
<dbReference type="EMBL" id="JAUUTY010000002">
    <property type="protein sequence ID" value="KAK1678187.1"/>
    <property type="molecule type" value="Genomic_DNA"/>
</dbReference>
<feature type="compositionally biased region" description="Low complexity" evidence="1">
    <location>
        <begin position="415"/>
        <end position="428"/>
    </location>
</feature>
<protein>
    <submittedName>
        <fullName evidence="2">Uncharacterized protein</fullName>
    </submittedName>
</protein>
<comment type="caution">
    <text evidence="2">The sequence shown here is derived from an EMBL/GenBank/DDBJ whole genome shotgun (WGS) entry which is preliminary data.</text>
</comment>
<feature type="region of interest" description="Disordered" evidence="1">
    <location>
        <begin position="401"/>
        <end position="431"/>
    </location>
</feature>
<feature type="compositionally biased region" description="Pro residues" evidence="1">
    <location>
        <begin position="249"/>
        <end position="274"/>
    </location>
</feature>
<dbReference type="AlphaFoldDB" id="A0AAD8TAA0"/>
<keyword evidence="3" id="KW-1185">Reference proteome</keyword>